<keyword evidence="2" id="KW-1185">Reference proteome</keyword>
<reference evidence="1 2" key="1">
    <citation type="journal article" date="2021" name="Front. Genet.">
        <title>Chromosome-Level Genome Assembly Reveals Significant Gene Expansion in the Toll and IMD Signaling Pathways of Dendrolimus kikuchii.</title>
        <authorList>
            <person name="Zhou J."/>
            <person name="Wu P."/>
            <person name="Xiong Z."/>
            <person name="Liu N."/>
            <person name="Zhao N."/>
            <person name="Ji M."/>
            <person name="Qiu Y."/>
            <person name="Yang B."/>
        </authorList>
    </citation>
    <scope>NUCLEOTIDE SEQUENCE [LARGE SCALE GENOMIC DNA]</scope>
    <source>
        <strain evidence="1">Ann1</strain>
    </source>
</reference>
<gene>
    <name evidence="1" type="ORF">K1T71_012765</name>
</gene>
<protein>
    <submittedName>
        <fullName evidence="1">Uncharacterized protein</fullName>
    </submittedName>
</protein>
<evidence type="ECO:0000313" key="2">
    <source>
        <dbReference type="Proteomes" id="UP000824533"/>
    </source>
</evidence>
<organism evidence="1 2">
    <name type="scientific">Dendrolimus kikuchii</name>
    <dbReference type="NCBI Taxonomy" id="765133"/>
    <lineage>
        <taxon>Eukaryota</taxon>
        <taxon>Metazoa</taxon>
        <taxon>Ecdysozoa</taxon>
        <taxon>Arthropoda</taxon>
        <taxon>Hexapoda</taxon>
        <taxon>Insecta</taxon>
        <taxon>Pterygota</taxon>
        <taxon>Neoptera</taxon>
        <taxon>Endopterygota</taxon>
        <taxon>Lepidoptera</taxon>
        <taxon>Glossata</taxon>
        <taxon>Ditrysia</taxon>
        <taxon>Bombycoidea</taxon>
        <taxon>Lasiocampidae</taxon>
        <taxon>Dendrolimus</taxon>
    </lineage>
</organism>
<sequence>MPYHLANKEEQIKIRNDFDDSYYAILTHLSKLKLDDEHCRHMSRSIGLSDSFHGNSSSPKLPKLPLPSFSGNSTDWNSFYDLYLSLIHNNNAYTDAEKFRYLLLTLKNEPYDLIKSIPITDANYNIALHILVSRYENKRVIANTHLHKILDIEPCSDKSTISLRNLLNIYHENIRPLQVMRFPTNEWSFILLTILLRKIPLSIRKRYELSLQSPSDIPDIDTLINFLERELSANEISSSNCNISHRFFSKEGSNTKNVSLQRGPLLLGDRSHTFATNIGPNWVIARGTTRVGRGR</sequence>
<comment type="caution">
    <text evidence="1">The sequence shown here is derived from an EMBL/GenBank/DDBJ whole genome shotgun (WGS) entry which is preliminary data.</text>
</comment>
<dbReference type="EMBL" id="CM034409">
    <property type="protein sequence ID" value="KAJ0172002.1"/>
    <property type="molecule type" value="Genomic_DNA"/>
</dbReference>
<proteinExistence type="predicted"/>
<dbReference type="Proteomes" id="UP000824533">
    <property type="component" value="Linkage Group LG23"/>
</dbReference>
<accession>A0ACC1CKJ0</accession>
<evidence type="ECO:0000313" key="1">
    <source>
        <dbReference type="EMBL" id="KAJ0172002.1"/>
    </source>
</evidence>
<name>A0ACC1CKJ0_9NEOP</name>